<feature type="region of interest" description="Disordered" evidence="1">
    <location>
        <begin position="1"/>
        <end position="37"/>
    </location>
</feature>
<evidence type="ECO:0000313" key="3">
    <source>
        <dbReference type="Proteomes" id="UP000015106"/>
    </source>
</evidence>
<organism evidence="2 3">
    <name type="scientific">Triticum urartu</name>
    <name type="common">Red wild einkorn</name>
    <name type="synonym">Crithodium urartu</name>
    <dbReference type="NCBI Taxonomy" id="4572"/>
    <lineage>
        <taxon>Eukaryota</taxon>
        <taxon>Viridiplantae</taxon>
        <taxon>Streptophyta</taxon>
        <taxon>Embryophyta</taxon>
        <taxon>Tracheophyta</taxon>
        <taxon>Spermatophyta</taxon>
        <taxon>Magnoliopsida</taxon>
        <taxon>Liliopsida</taxon>
        <taxon>Poales</taxon>
        <taxon>Poaceae</taxon>
        <taxon>BOP clade</taxon>
        <taxon>Pooideae</taxon>
        <taxon>Triticodae</taxon>
        <taxon>Triticeae</taxon>
        <taxon>Triticinae</taxon>
        <taxon>Triticum</taxon>
    </lineage>
</organism>
<keyword evidence="3" id="KW-1185">Reference proteome</keyword>
<dbReference type="AlphaFoldDB" id="A0A8R7V1Z6"/>
<evidence type="ECO:0000313" key="2">
    <source>
        <dbReference type="EnsemblPlants" id="TuG1812G0700002634.01.T01"/>
    </source>
</evidence>
<protein>
    <submittedName>
        <fullName evidence="2">Uncharacterized protein</fullName>
    </submittedName>
</protein>
<evidence type="ECO:0000256" key="1">
    <source>
        <dbReference type="SAM" id="MobiDB-lite"/>
    </source>
</evidence>
<proteinExistence type="predicted"/>
<feature type="compositionally biased region" description="Polar residues" evidence="1">
    <location>
        <begin position="16"/>
        <end position="33"/>
    </location>
</feature>
<accession>A0A8R7V1Z6</accession>
<name>A0A8R7V1Z6_TRIUA</name>
<dbReference type="Gramene" id="TuG1812G0700002634.01.T01">
    <property type="protein sequence ID" value="TuG1812G0700002634.01.T01"/>
    <property type="gene ID" value="TuG1812G0700002634.01"/>
</dbReference>
<reference evidence="2" key="3">
    <citation type="submission" date="2022-06" db="UniProtKB">
        <authorList>
            <consortium name="EnsemblPlants"/>
        </authorList>
    </citation>
    <scope>IDENTIFICATION</scope>
</reference>
<dbReference type="EnsemblPlants" id="TuG1812G0700002634.01.T01">
    <property type="protein sequence ID" value="TuG1812G0700002634.01.T01"/>
    <property type="gene ID" value="TuG1812G0700002634.01"/>
</dbReference>
<dbReference type="Proteomes" id="UP000015106">
    <property type="component" value="Chromosome 7"/>
</dbReference>
<sequence length="59" mass="6216">MARIARKAASARVNVQVPTSSAPQASSAHTSGRVSYGGREHQLQEIVGQCNKHNGNEGD</sequence>
<reference evidence="2" key="2">
    <citation type="submission" date="2018-03" db="EMBL/GenBank/DDBJ databases">
        <title>The Triticum urartu genome reveals the dynamic nature of wheat genome evolution.</title>
        <authorList>
            <person name="Ling H."/>
            <person name="Ma B."/>
            <person name="Shi X."/>
            <person name="Liu H."/>
            <person name="Dong L."/>
            <person name="Sun H."/>
            <person name="Cao Y."/>
            <person name="Gao Q."/>
            <person name="Zheng S."/>
            <person name="Li Y."/>
            <person name="Yu Y."/>
            <person name="Du H."/>
            <person name="Qi M."/>
            <person name="Li Y."/>
            <person name="Yu H."/>
            <person name="Cui Y."/>
            <person name="Wang N."/>
            <person name="Chen C."/>
            <person name="Wu H."/>
            <person name="Zhao Y."/>
            <person name="Zhang J."/>
            <person name="Li Y."/>
            <person name="Zhou W."/>
            <person name="Zhang B."/>
            <person name="Hu W."/>
            <person name="Eijk M."/>
            <person name="Tang J."/>
            <person name="Witsenboer H."/>
            <person name="Zhao S."/>
            <person name="Li Z."/>
            <person name="Zhang A."/>
            <person name="Wang D."/>
            <person name="Liang C."/>
        </authorList>
    </citation>
    <scope>NUCLEOTIDE SEQUENCE [LARGE SCALE GENOMIC DNA]</scope>
    <source>
        <strain evidence="2">cv. G1812</strain>
    </source>
</reference>
<reference evidence="3" key="1">
    <citation type="journal article" date="2013" name="Nature">
        <title>Draft genome of the wheat A-genome progenitor Triticum urartu.</title>
        <authorList>
            <person name="Ling H.Q."/>
            <person name="Zhao S."/>
            <person name="Liu D."/>
            <person name="Wang J."/>
            <person name="Sun H."/>
            <person name="Zhang C."/>
            <person name="Fan H."/>
            <person name="Li D."/>
            <person name="Dong L."/>
            <person name="Tao Y."/>
            <person name="Gao C."/>
            <person name="Wu H."/>
            <person name="Li Y."/>
            <person name="Cui Y."/>
            <person name="Guo X."/>
            <person name="Zheng S."/>
            <person name="Wang B."/>
            <person name="Yu K."/>
            <person name="Liang Q."/>
            <person name="Yang W."/>
            <person name="Lou X."/>
            <person name="Chen J."/>
            <person name="Feng M."/>
            <person name="Jian J."/>
            <person name="Zhang X."/>
            <person name="Luo G."/>
            <person name="Jiang Y."/>
            <person name="Liu J."/>
            <person name="Wang Z."/>
            <person name="Sha Y."/>
            <person name="Zhang B."/>
            <person name="Wu H."/>
            <person name="Tang D."/>
            <person name="Shen Q."/>
            <person name="Xue P."/>
            <person name="Zou S."/>
            <person name="Wang X."/>
            <person name="Liu X."/>
            <person name="Wang F."/>
            <person name="Yang Y."/>
            <person name="An X."/>
            <person name="Dong Z."/>
            <person name="Zhang K."/>
            <person name="Zhang X."/>
            <person name="Luo M.C."/>
            <person name="Dvorak J."/>
            <person name="Tong Y."/>
            <person name="Wang J."/>
            <person name="Yang H."/>
            <person name="Li Z."/>
            <person name="Wang D."/>
            <person name="Zhang A."/>
            <person name="Wang J."/>
        </authorList>
    </citation>
    <scope>NUCLEOTIDE SEQUENCE</scope>
    <source>
        <strain evidence="3">cv. G1812</strain>
    </source>
</reference>